<dbReference type="GO" id="GO:0016740">
    <property type="term" value="F:transferase activity"/>
    <property type="evidence" value="ECO:0007669"/>
    <property type="project" value="UniProtKB-KW"/>
</dbReference>
<organism evidence="2 3">
    <name type="scientific">Rhizobium oryziradicis</name>
    <dbReference type="NCBI Taxonomy" id="1867956"/>
    <lineage>
        <taxon>Bacteria</taxon>
        <taxon>Pseudomonadati</taxon>
        <taxon>Pseudomonadota</taxon>
        <taxon>Alphaproteobacteria</taxon>
        <taxon>Hyphomicrobiales</taxon>
        <taxon>Rhizobiaceae</taxon>
        <taxon>Rhizobium/Agrobacterium group</taxon>
        <taxon>Rhizobium</taxon>
    </lineage>
</organism>
<evidence type="ECO:0000259" key="1">
    <source>
        <dbReference type="Pfam" id="PF00117"/>
    </source>
</evidence>
<dbReference type="EMBL" id="MKIM01000021">
    <property type="protein sequence ID" value="OLP46366.1"/>
    <property type="molecule type" value="Genomic_DNA"/>
</dbReference>
<dbReference type="PANTHER" id="PTHR42695">
    <property type="entry name" value="GLUTAMINE AMIDOTRANSFERASE YLR126C-RELATED"/>
    <property type="match status" value="1"/>
</dbReference>
<protein>
    <submittedName>
        <fullName evidence="2">Glutamine amidotransferase</fullName>
    </submittedName>
</protein>
<dbReference type="InterPro" id="IPR029062">
    <property type="entry name" value="Class_I_gatase-like"/>
</dbReference>
<keyword evidence="2" id="KW-0315">Glutamine amidotransferase</keyword>
<keyword evidence="3" id="KW-1185">Reference proteome</keyword>
<dbReference type="RefSeq" id="WP_075638037.1">
    <property type="nucleotide sequence ID" value="NZ_MKIM01000021.1"/>
</dbReference>
<dbReference type="InterPro" id="IPR017926">
    <property type="entry name" value="GATASE"/>
</dbReference>
<name>A0A1Q8ZWD0_9HYPH</name>
<keyword evidence="2" id="KW-0808">Transferase</keyword>
<evidence type="ECO:0000313" key="2">
    <source>
        <dbReference type="EMBL" id="OLP46366.1"/>
    </source>
</evidence>
<sequence length="230" mass="25745">MTPKHKTIGILVTGHTPEELKEDFGTYADMFVSMLGDFNFTFKRYFVVDGEFPDGPHDAEGWLVSGSKFGVYEDYAWIRQLEDFIRSVHAANVPMVGICFGHQAMAKALGGEVEKFNGGWAVGTTTYQRPELNEEQVLLAWHQDQVIKAPAIAQVVGSNDFCQNAVLRYGDWGLSFQPHPEFSPAFYKGLLDTRSSVLPLALVEQVRDVTQPLSTQPVVQEIGEFLARER</sequence>
<evidence type="ECO:0000313" key="3">
    <source>
        <dbReference type="Proteomes" id="UP000186894"/>
    </source>
</evidence>
<dbReference type="CDD" id="cd01741">
    <property type="entry name" value="GATase1_1"/>
    <property type="match status" value="1"/>
</dbReference>
<proteinExistence type="predicted"/>
<dbReference type="Pfam" id="PF00117">
    <property type="entry name" value="GATase"/>
    <property type="match status" value="1"/>
</dbReference>
<comment type="caution">
    <text evidence="2">The sequence shown here is derived from an EMBL/GenBank/DDBJ whole genome shotgun (WGS) entry which is preliminary data.</text>
</comment>
<dbReference type="Gene3D" id="3.40.50.880">
    <property type="match status" value="1"/>
</dbReference>
<reference evidence="2 3" key="1">
    <citation type="submission" date="2016-09" db="EMBL/GenBank/DDBJ databases">
        <title>Rhizobium oryziradicis sp. nov., isolated from the root of rice.</title>
        <authorList>
            <person name="Zhao J."/>
            <person name="Zhang X."/>
        </authorList>
    </citation>
    <scope>NUCLEOTIDE SEQUENCE [LARGE SCALE GENOMIC DNA]</scope>
    <source>
        <strain evidence="2 3">N19</strain>
    </source>
</reference>
<dbReference type="PANTHER" id="PTHR42695:SF5">
    <property type="entry name" value="GLUTAMINE AMIDOTRANSFERASE YLR126C-RELATED"/>
    <property type="match status" value="1"/>
</dbReference>
<dbReference type="InterPro" id="IPR044992">
    <property type="entry name" value="ChyE-like"/>
</dbReference>
<accession>A0A1Q8ZWD0</accession>
<dbReference type="AlphaFoldDB" id="A0A1Q8ZWD0"/>
<dbReference type="SUPFAM" id="SSF52317">
    <property type="entry name" value="Class I glutamine amidotransferase-like"/>
    <property type="match status" value="1"/>
</dbReference>
<dbReference type="PROSITE" id="PS51273">
    <property type="entry name" value="GATASE_TYPE_1"/>
    <property type="match status" value="1"/>
</dbReference>
<gene>
    <name evidence="2" type="ORF">BJF95_04130</name>
</gene>
<dbReference type="GO" id="GO:0005829">
    <property type="term" value="C:cytosol"/>
    <property type="evidence" value="ECO:0007669"/>
    <property type="project" value="TreeGrafter"/>
</dbReference>
<dbReference type="OrthoDB" id="9794816at2"/>
<feature type="domain" description="Glutamine amidotransferase" evidence="1">
    <location>
        <begin position="74"/>
        <end position="184"/>
    </location>
</feature>
<dbReference type="Proteomes" id="UP000186894">
    <property type="component" value="Unassembled WGS sequence"/>
</dbReference>
<dbReference type="STRING" id="1867956.BJF95_04130"/>